<keyword evidence="2" id="KW-0479">Metal-binding</keyword>
<dbReference type="GO" id="GO:0006879">
    <property type="term" value="P:intracellular iron ion homeostasis"/>
    <property type="evidence" value="ECO:0007669"/>
    <property type="project" value="UniProtKB-KW"/>
</dbReference>
<proteinExistence type="predicted"/>
<keyword evidence="8" id="KW-1185">Reference proteome</keyword>
<dbReference type="AlphaFoldDB" id="A0A917H0F8"/>
<keyword evidence="1" id="KW-0409">Iron storage</keyword>
<evidence type="ECO:0000256" key="1">
    <source>
        <dbReference type="ARBA" id="ARBA00022434"/>
    </source>
</evidence>
<evidence type="ECO:0000313" key="8">
    <source>
        <dbReference type="Proteomes" id="UP000638848"/>
    </source>
</evidence>
<dbReference type="GO" id="GO:0046872">
    <property type="term" value="F:metal ion binding"/>
    <property type="evidence" value="ECO:0007669"/>
    <property type="project" value="UniProtKB-KW"/>
</dbReference>
<reference evidence="7" key="1">
    <citation type="journal article" date="2014" name="Int. J. Syst. Evol. Microbiol.">
        <title>Complete genome sequence of Corynebacterium casei LMG S-19264T (=DSM 44701T), isolated from a smear-ripened cheese.</title>
        <authorList>
            <consortium name="US DOE Joint Genome Institute (JGI-PGF)"/>
            <person name="Walter F."/>
            <person name="Albersmeier A."/>
            <person name="Kalinowski J."/>
            <person name="Ruckert C."/>
        </authorList>
    </citation>
    <scope>NUCLEOTIDE SEQUENCE</scope>
    <source>
        <strain evidence="7">CGMCC 1.12187</strain>
    </source>
</reference>
<reference evidence="7" key="2">
    <citation type="submission" date="2020-09" db="EMBL/GenBank/DDBJ databases">
        <authorList>
            <person name="Sun Q."/>
            <person name="Zhou Y."/>
        </authorList>
    </citation>
    <scope>NUCLEOTIDE SEQUENCE</scope>
    <source>
        <strain evidence="7">CGMCC 1.12187</strain>
    </source>
</reference>
<keyword evidence="3" id="KW-0408">Iron</keyword>
<evidence type="ECO:0000256" key="6">
    <source>
        <dbReference type="SAM" id="MobiDB-lite"/>
    </source>
</evidence>
<dbReference type="InterPro" id="IPR009078">
    <property type="entry name" value="Ferritin-like_SF"/>
</dbReference>
<dbReference type="Proteomes" id="UP000638848">
    <property type="component" value="Unassembled WGS sequence"/>
</dbReference>
<dbReference type="EMBL" id="BMEQ01000016">
    <property type="protein sequence ID" value="GGG62871.1"/>
    <property type="molecule type" value="Genomic_DNA"/>
</dbReference>
<evidence type="ECO:0000256" key="4">
    <source>
        <dbReference type="ARBA" id="ARBA00033738"/>
    </source>
</evidence>
<comment type="caution">
    <text evidence="7">The sequence shown here is derived from an EMBL/GenBank/DDBJ whole genome shotgun (WGS) entry which is preliminary data.</text>
</comment>
<dbReference type="InterPro" id="IPR054581">
    <property type="entry name" value="EncFtn-like"/>
</dbReference>
<dbReference type="Gene3D" id="6.10.140.1960">
    <property type="match status" value="1"/>
</dbReference>
<evidence type="ECO:0000256" key="2">
    <source>
        <dbReference type="ARBA" id="ARBA00022723"/>
    </source>
</evidence>
<dbReference type="RefSeq" id="WP_188538206.1">
    <property type="nucleotide sequence ID" value="NZ_BMEQ01000016.1"/>
</dbReference>
<keyword evidence="5" id="KW-1284">Encapsulin nanocompartment</keyword>
<dbReference type="GO" id="GO:0140737">
    <property type="term" value="C:encapsulin nanocompartment"/>
    <property type="evidence" value="ECO:0007669"/>
    <property type="project" value="UniProtKB-SubCell"/>
</dbReference>
<organism evidence="7 8">
    <name type="scientific">Kocuria dechangensis</name>
    <dbReference type="NCBI Taxonomy" id="1176249"/>
    <lineage>
        <taxon>Bacteria</taxon>
        <taxon>Bacillati</taxon>
        <taxon>Actinomycetota</taxon>
        <taxon>Actinomycetes</taxon>
        <taxon>Micrococcales</taxon>
        <taxon>Micrococcaceae</taxon>
        <taxon>Kocuria</taxon>
    </lineage>
</organism>
<sequence>MGFDQYHEPPDELSEETRTFARMCANLTEEAQAIGWYEQRLDLERDESARAVMLDSLGEEYKHFCMELEFLFRRKPRWREIAAGVLFRDGDIVAHGEAAEAATGEAEAGTGTGSSLGIGSLRGR</sequence>
<feature type="compositionally biased region" description="Gly residues" evidence="6">
    <location>
        <begin position="110"/>
        <end position="124"/>
    </location>
</feature>
<evidence type="ECO:0000256" key="5">
    <source>
        <dbReference type="ARBA" id="ARBA00033787"/>
    </source>
</evidence>
<name>A0A917H0F8_9MICC</name>
<dbReference type="SUPFAM" id="SSF47240">
    <property type="entry name" value="Ferritin-like"/>
    <property type="match status" value="1"/>
</dbReference>
<protein>
    <submittedName>
        <fullName evidence="7">Uncharacterized protein</fullName>
    </submittedName>
</protein>
<dbReference type="Pfam" id="PF22277">
    <property type="entry name" value="EncFtn-like"/>
    <property type="match status" value="1"/>
</dbReference>
<feature type="region of interest" description="Disordered" evidence="6">
    <location>
        <begin position="98"/>
        <end position="124"/>
    </location>
</feature>
<feature type="compositionally biased region" description="Low complexity" evidence="6">
    <location>
        <begin position="99"/>
        <end position="109"/>
    </location>
</feature>
<accession>A0A917H0F8</accession>
<evidence type="ECO:0000256" key="3">
    <source>
        <dbReference type="ARBA" id="ARBA00023004"/>
    </source>
</evidence>
<comment type="subcellular location">
    <subcellularLocation>
        <location evidence="4">Encapsulin nanocompartment</location>
    </subcellularLocation>
</comment>
<gene>
    <name evidence="7" type="ORF">GCM10011374_27680</name>
</gene>
<evidence type="ECO:0000313" key="7">
    <source>
        <dbReference type="EMBL" id="GGG62871.1"/>
    </source>
</evidence>